<comment type="catalytic activity">
    <reaction evidence="5">
        <text>(R)-methylmalonyl-CoA = (S)-methylmalonyl-CoA</text>
        <dbReference type="Rhea" id="RHEA:20553"/>
        <dbReference type="ChEBI" id="CHEBI:57326"/>
        <dbReference type="ChEBI" id="CHEBI:57327"/>
        <dbReference type="EC" id="5.1.99.1"/>
    </reaction>
    <physiologicalReaction direction="right-to-left" evidence="5">
        <dbReference type="Rhea" id="RHEA:20555"/>
    </physiologicalReaction>
</comment>
<dbReference type="CDD" id="cd07249">
    <property type="entry name" value="MMCE"/>
    <property type="match status" value="1"/>
</dbReference>
<dbReference type="GO" id="GO:0046872">
    <property type="term" value="F:metal ion binding"/>
    <property type="evidence" value="ECO:0007669"/>
    <property type="project" value="UniProtKB-KW"/>
</dbReference>
<keyword evidence="2" id="KW-0479">Metal-binding</keyword>
<sequence>MNRICPAAALRQLAARQGSNVAAADAVTTTVKRLNHVAIAVPDLPKAATFYRQVLGVSNVSTTPQDLPEHGVSVLFVRLQNMNVELLHPFPAGSNASPISKFLERNPRGGLHHLCFEVSDVERALEHVKQSGLRVIDEHPKIGAHGTPVAFLHPQDCGGVLVELEQVR</sequence>
<proteinExistence type="inferred from homology"/>
<dbReference type="Gene3D" id="3.10.180.10">
    <property type="entry name" value="2,3-Dihydroxybiphenyl 1,2-Dioxygenase, domain 1"/>
    <property type="match status" value="1"/>
</dbReference>
<dbReference type="PANTHER" id="PTHR43048">
    <property type="entry name" value="METHYLMALONYL-COA EPIMERASE"/>
    <property type="match status" value="1"/>
</dbReference>
<dbReference type="SUPFAM" id="SSF54593">
    <property type="entry name" value="Glyoxalase/Bleomycin resistance protein/Dihydroxybiphenyl dioxygenase"/>
    <property type="match status" value="1"/>
</dbReference>
<dbReference type="Proteomes" id="UP001301350">
    <property type="component" value="Unassembled WGS sequence"/>
</dbReference>
<dbReference type="AlphaFoldDB" id="A0AAV9J389"/>
<comment type="function">
    <text evidence="6">Methylmalonyl-CoA epimerase involved in propionyl-CoA metabolism.</text>
</comment>
<dbReference type="InterPro" id="IPR051785">
    <property type="entry name" value="MMCE/EMCE_epimerase"/>
</dbReference>
<feature type="domain" description="VOC" evidence="10">
    <location>
        <begin position="33"/>
        <end position="167"/>
    </location>
</feature>
<evidence type="ECO:0000256" key="8">
    <source>
        <dbReference type="ARBA" id="ARBA00071337"/>
    </source>
</evidence>
<comment type="similarity">
    <text evidence="1">Belongs to the methylmalonyl-CoA epimerase family.</text>
</comment>
<reference evidence="11 12" key="1">
    <citation type="submission" date="2022-07" db="EMBL/GenBank/DDBJ databases">
        <title>Genome-wide signatures of adaptation to extreme environments.</title>
        <authorList>
            <person name="Cho C.H."/>
            <person name="Yoon H.S."/>
        </authorList>
    </citation>
    <scope>NUCLEOTIDE SEQUENCE [LARGE SCALE GENOMIC DNA]</scope>
    <source>
        <strain evidence="11 12">DBV 063 E5</strain>
    </source>
</reference>
<keyword evidence="4" id="KW-0170">Cobalt</keyword>
<dbReference type="GO" id="GO:0004493">
    <property type="term" value="F:methylmalonyl-CoA epimerase activity"/>
    <property type="evidence" value="ECO:0007669"/>
    <property type="project" value="UniProtKB-EC"/>
</dbReference>
<name>A0AAV9J389_CYACA</name>
<evidence type="ECO:0000256" key="2">
    <source>
        <dbReference type="ARBA" id="ARBA00022723"/>
    </source>
</evidence>
<evidence type="ECO:0000256" key="4">
    <source>
        <dbReference type="ARBA" id="ARBA00023285"/>
    </source>
</evidence>
<dbReference type="InterPro" id="IPR017515">
    <property type="entry name" value="MeMalonyl-CoA_epimerase"/>
</dbReference>
<dbReference type="Pfam" id="PF13669">
    <property type="entry name" value="Glyoxalase_4"/>
    <property type="match status" value="1"/>
</dbReference>
<keyword evidence="12" id="KW-1185">Reference proteome</keyword>
<dbReference type="InterPro" id="IPR037523">
    <property type="entry name" value="VOC_core"/>
</dbReference>
<protein>
    <recommendedName>
        <fullName evidence="8">Methylmalonyl-CoA epimerase, mitochondrial</fullName>
        <ecNumber evidence="7">5.1.99.1</ecNumber>
    </recommendedName>
    <alternativeName>
        <fullName evidence="9">DL-methylmalonyl-CoA racemase</fullName>
    </alternativeName>
</protein>
<evidence type="ECO:0000313" key="11">
    <source>
        <dbReference type="EMBL" id="KAK4538785.1"/>
    </source>
</evidence>
<evidence type="ECO:0000256" key="5">
    <source>
        <dbReference type="ARBA" id="ARBA00050406"/>
    </source>
</evidence>
<dbReference type="GO" id="GO:0046491">
    <property type="term" value="P:L-methylmalonyl-CoA metabolic process"/>
    <property type="evidence" value="ECO:0007669"/>
    <property type="project" value="TreeGrafter"/>
</dbReference>
<evidence type="ECO:0000256" key="9">
    <source>
        <dbReference type="ARBA" id="ARBA00081771"/>
    </source>
</evidence>
<dbReference type="PANTHER" id="PTHR43048:SF3">
    <property type="entry name" value="METHYLMALONYL-COA EPIMERASE, MITOCHONDRIAL"/>
    <property type="match status" value="1"/>
</dbReference>
<dbReference type="InterPro" id="IPR029068">
    <property type="entry name" value="Glyas_Bleomycin-R_OHBP_Dase"/>
</dbReference>
<evidence type="ECO:0000256" key="3">
    <source>
        <dbReference type="ARBA" id="ARBA00023235"/>
    </source>
</evidence>
<dbReference type="EC" id="5.1.99.1" evidence="7"/>
<dbReference type="PROSITE" id="PS51819">
    <property type="entry name" value="VOC"/>
    <property type="match status" value="1"/>
</dbReference>
<evidence type="ECO:0000313" key="12">
    <source>
        <dbReference type="Proteomes" id="UP001301350"/>
    </source>
</evidence>
<keyword evidence="3" id="KW-0413">Isomerase</keyword>
<comment type="caution">
    <text evidence="11">The sequence shown here is derived from an EMBL/GenBank/DDBJ whole genome shotgun (WGS) entry which is preliminary data.</text>
</comment>
<evidence type="ECO:0000256" key="7">
    <source>
        <dbReference type="ARBA" id="ARBA00066411"/>
    </source>
</evidence>
<gene>
    <name evidence="11" type="ORF">CDCA_CDCA20G4810</name>
</gene>
<accession>A0AAV9J389</accession>
<dbReference type="NCBIfam" id="TIGR03081">
    <property type="entry name" value="metmalonyl_epim"/>
    <property type="match status" value="1"/>
</dbReference>
<dbReference type="EMBL" id="JANCYW010000020">
    <property type="protein sequence ID" value="KAK4538785.1"/>
    <property type="molecule type" value="Genomic_DNA"/>
</dbReference>
<evidence type="ECO:0000259" key="10">
    <source>
        <dbReference type="PROSITE" id="PS51819"/>
    </source>
</evidence>
<organism evidence="11 12">
    <name type="scientific">Cyanidium caldarium</name>
    <name type="common">Red alga</name>
    <dbReference type="NCBI Taxonomy" id="2771"/>
    <lineage>
        <taxon>Eukaryota</taxon>
        <taxon>Rhodophyta</taxon>
        <taxon>Bangiophyceae</taxon>
        <taxon>Cyanidiales</taxon>
        <taxon>Cyanidiaceae</taxon>
        <taxon>Cyanidium</taxon>
    </lineage>
</organism>
<dbReference type="FunFam" id="3.10.180.10:FF:000003">
    <property type="entry name" value="Methylmalonyl-CoA epimerase, mitochondrial"/>
    <property type="match status" value="1"/>
</dbReference>
<evidence type="ECO:0000256" key="1">
    <source>
        <dbReference type="ARBA" id="ARBA00009308"/>
    </source>
</evidence>
<evidence type="ECO:0000256" key="6">
    <source>
        <dbReference type="ARBA" id="ARBA00053742"/>
    </source>
</evidence>